<name>A0A562UBQ0_9SPHI</name>
<feature type="transmembrane region" description="Helical" evidence="1">
    <location>
        <begin position="109"/>
        <end position="134"/>
    </location>
</feature>
<dbReference type="OrthoDB" id="7618855at2"/>
<evidence type="ECO:0000313" key="3">
    <source>
        <dbReference type="Proteomes" id="UP000317010"/>
    </source>
</evidence>
<gene>
    <name evidence="2" type="ORF">JN11_00757</name>
</gene>
<evidence type="ECO:0000313" key="2">
    <source>
        <dbReference type="EMBL" id="TWJ03220.1"/>
    </source>
</evidence>
<sequence>MFPVQFLFRFAKTIAVAAIGLMALLIVIGNTTDYFTNYLFVEHVLKMDTIFPHSNLLYRSINSTFIFHTGYILLITMEAIMAFCCLKGSWVLFKNIKSNAVSFHAAKDWAVAGIIVGIVIWFLGFEVIGGEWFAMWQSNTWNGLGAAERILSFLVLVLILLHLKEEDY</sequence>
<dbReference type="AlphaFoldDB" id="A0A562UBQ0"/>
<proteinExistence type="predicted"/>
<keyword evidence="1" id="KW-1133">Transmembrane helix</keyword>
<keyword evidence="1" id="KW-0472">Membrane</keyword>
<feature type="transmembrane region" description="Helical" evidence="1">
    <location>
        <begin position="65"/>
        <end position="88"/>
    </location>
</feature>
<feature type="transmembrane region" description="Helical" evidence="1">
    <location>
        <begin position="7"/>
        <end position="28"/>
    </location>
</feature>
<dbReference type="Pfam" id="PF09933">
    <property type="entry name" value="DUF2165"/>
    <property type="match status" value="1"/>
</dbReference>
<dbReference type="RefSeq" id="WP_144909768.1">
    <property type="nucleotide sequence ID" value="NZ_VLLI01000002.1"/>
</dbReference>
<keyword evidence="3" id="KW-1185">Reference proteome</keyword>
<organism evidence="2 3">
    <name type="scientific">Mucilaginibacter frigoritolerans</name>
    <dbReference type="NCBI Taxonomy" id="652788"/>
    <lineage>
        <taxon>Bacteria</taxon>
        <taxon>Pseudomonadati</taxon>
        <taxon>Bacteroidota</taxon>
        <taxon>Sphingobacteriia</taxon>
        <taxon>Sphingobacteriales</taxon>
        <taxon>Sphingobacteriaceae</taxon>
        <taxon>Mucilaginibacter</taxon>
    </lineage>
</organism>
<feature type="transmembrane region" description="Helical" evidence="1">
    <location>
        <begin position="146"/>
        <end position="163"/>
    </location>
</feature>
<comment type="caution">
    <text evidence="2">The sequence shown here is derived from an EMBL/GenBank/DDBJ whole genome shotgun (WGS) entry which is preliminary data.</text>
</comment>
<keyword evidence="1" id="KW-0812">Transmembrane</keyword>
<dbReference type="InterPro" id="IPR018681">
    <property type="entry name" value="DUF2165_transmembrane"/>
</dbReference>
<dbReference type="EMBL" id="VLLI01000002">
    <property type="protein sequence ID" value="TWJ03220.1"/>
    <property type="molecule type" value="Genomic_DNA"/>
</dbReference>
<protein>
    <submittedName>
        <fullName evidence="2">Putative small integral membrane protein</fullName>
    </submittedName>
</protein>
<evidence type="ECO:0000256" key="1">
    <source>
        <dbReference type="SAM" id="Phobius"/>
    </source>
</evidence>
<reference evidence="2 3" key="1">
    <citation type="submission" date="2019-07" db="EMBL/GenBank/DDBJ databases">
        <title>Genomic Encyclopedia of Archaeal and Bacterial Type Strains, Phase II (KMG-II): from individual species to whole genera.</title>
        <authorList>
            <person name="Goeker M."/>
        </authorList>
    </citation>
    <scope>NUCLEOTIDE SEQUENCE [LARGE SCALE GENOMIC DNA]</scope>
    <source>
        <strain evidence="2 3">ATCC BAA-1854</strain>
    </source>
</reference>
<accession>A0A562UBQ0</accession>
<dbReference type="Proteomes" id="UP000317010">
    <property type="component" value="Unassembled WGS sequence"/>
</dbReference>